<reference evidence="3" key="1">
    <citation type="journal article" date="2015" name="PLoS Genet.">
        <title>The dynamic genome and transcriptome of the human fungal pathogen Blastomyces and close relative Emmonsia.</title>
        <authorList>
            <person name="Munoz J.F."/>
            <person name="Gauthier G.M."/>
            <person name="Desjardins C.A."/>
            <person name="Gallo J.E."/>
            <person name="Holder J."/>
            <person name="Sullivan T.D."/>
            <person name="Marty A.J."/>
            <person name="Carmen J.C."/>
            <person name="Chen Z."/>
            <person name="Ding L."/>
            <person name="Gujja S."/>
            <person name="Magrini V."/>
            <person name="Misas E."/>
            <person name="Mitreva M."/>
            <person name="Priest M."/>
            <person name="Saif S."/>
            <person name="Whiston E.A."/>
            <person name="Young S."/>
            <person name="Zeng Q."/>
            <person name="Goldman W.E."/>
            <person name="Mardis E.R."/>
            <person name="Taylor J.W."/>
            <person name="McEwen J.G."/>
            <person name="Clay O.K."/>
            <person name="Klein B.S."/>
            <person name="Cuomo C.A."/>
        </authorList>
    </citation>
    <scope>NUCLEOTIDE SEQUENCE [LARGE SCALE GENOMIC DNA]</scope>
    <source>
        <strain evidence="3">UAMH 139</strain>
    </source>
</reference>
<organism evidence="2 3">
    <name type="scientific">Blastomyces silverae</name>
    <dbReference type="NCBI Taxonomy" id="2060906"/>
    <lineage>
        <taxon>Eukaryota</taxon>
        <taxon>Fungi</taxon>
        <taxon>Dikarya</taxon>
        <taxon>Ascomycota</taxon>
        <taxon>Pezizomycotina</taxon>
        <taxon>Eurotiomycetes</taxon>
        <taxon>Eurotiomycetidae</taxon>
        <taxon>Onygenales</taxon>
        <taxon>Ajellomycetaceae</taxon>
        <taxon>Blastomyces</taxon>
    </lineage>
</organism>
<dbReference type="EMBL" id="LDEV01002797">
    <property type="protein sequence ID" value="KLJ07575.1"/>
    <property type="molecule type" value="Genomic_DNA"/>
</dbReference>
<feature type="compositionally biased region" description="Polar residues" evidence="1">
    <location>
        <begin position="38"/>
        <end position="54"/>
    </location>
</feature>
<accession>A0A0H1B859</accession>
<keyword evidence="3" id="KW-1185">Reference proteome</keyword>
<proteinExistence type="predicted"/>
<evidence type="ECO:0000313" key="3">
    <source>
        <dbReference type="Proteomes" id="UP000053573"/>
    </source>
</evidence>
<sequence length="82" mass="9110">MKEMRGRRSLQKVQHVLGLLVWKLRKLLLRPLQASRKLGQSQEGNTENTSSGCTGHTHPHPRAPAYPVKGARSSVTVCRILG</sequence>
<protein>
    <submittedName>
        <fullName evidence="2">Uncharacterized protein</fullName>
    </submittedName>
</protein>
<evidence type="ECO:0000313" key="2">
    <source>
        <dbReference type="EMBL" id="KLJ07575.1"/>
    </source>
</evidence>
<feature type="region of interest" description="Disordered" evidence="1">
    <location>
        <begin position="36"/>
        <end position="70"/>
    </location>
</feature>
<name>A0A0H1B859_9EURO</name>
<gene>
    <name evidence="2" type="ORF">EMPG_16933</name>
</gene>
<comment type="caution">
    <text evidence="2">The sequence shown here is derived from an EMBL/GenBank/DDBJ whole genome shotgun (WGS) entry which is preliminary data.</text>
</comment>
<dbReference type="AlphaFoldDB" id="A0A0H1B859"/>
<dbReference type="Proteomes" id="UP000053573">
    <property type="component" value="Unassembled WGS sequence"/>
</dbReference>
<evidence type="ECO:0000256" key="1">
    <source>
        <dbReference type="SAM" id="MobiDB-lite"/>
    </source>
</evidence>